<accession>A0ABN2VE46</accession>
<evidence type="ECO:0000313" key="3">
    <source>
        <dbReference type="EMBL" id="GAA2060099.1"/>
    </source>
</evidence>
<organism evidence="3 4">
    <name type="scientific">Catenulispora yoronensis</name>
    <dbReference type="NCBI Taxonomy" id="450799"/>
    <lineage>
        <taxon>Bacteria</taxon>
        <taxon>Bacillati</taxon>
        <taxon>Actinomycetota</taxon>
        <taxon>Actinomycetes</taxon>
        <taxon>Catenulisporales</taxon>
        <taxon>Catenulisporaceae</taxon>
        <taxon>Catenulispora</taxon>
    </lineage>
</organism>
<feature type="compositionally biased region" description="Low complexity" evidence="1">
    <location>
        <begin position="175"/>
        <end position="187"/>
    </location>
</feature>
<feature type="region of interest" description="Disordered" evidence="1">
    <location>
        <begin position="123"/>
        <end position="187"/>
    </location>
</feature>
<evidence type="ECO:0000313" key="4">
    <source>
        <dbReference type="Proteomes" id="UP001500751"/>
    </source>
</evidence>
<name>A0ABN2VE46_9ACTN</name>
<sequence length="187" mass="18157">MGSGPGSGSGSGFGAGSEAKGGGPLTPRLVVLAGRKGKPSLLPFVAVLLVLGLLGMVALLFLNTELNKGAFTIKQQKATATKLTQEAQQIQQSLAGLNGPGALASQASSLGMVPNGNPAFLAPNGSVLGSPSAAPTPTPSPTPTLTPPTPAGALPGAEVVPTTPAQVPPQPPVQAPVVAPTPTGAAR</sequence>
<comment type="caution">
    <text evidence="3">The sequence shown here is derived from an EMBL/GenBank/DDBJ whole genome shotgun (WGS) entry which is preliminary data.</text>
</comment>
<gene>
    <name evidence="3" type="ORF">GCM10009839_83380</name>
</gene>
<keyword evidence="2" id="KW-1133">Transmembrane helix</keyword>
<dbReference type="RefSeq" id="WP_344671272.1">
    <property type="nucleotide sequence ID" value="NZ_BAAAQN010000077.1"/>
</dbReference>
<keyword evidence="4" id="KW-1185">Reference proteome</keyword>
<evidence type="ECO:0000256" key="2">
    <source>
        <dbReference type="SAM" id="Phobius"/>
    </source>
</evidence>
<keyword evidence="2" id="KW-0812">Transmembrane</keyword>
<feature type="compositionally biased region" description="Low complexity" evidence="1">
    <location>
        <begin position="151"/>
        <end position="165"/>
    </location>
</feature>
<feature type="region of interest" description="Disordered" evidence="1">
    <location>
        <begin position="1"/>
        <end position="20"/>
    </location>
</feature>
<protein>
    <submittedName>
        <fullName evidence="3">Uncharacterized protein</fullName>
    </submittedName>
</protein>
<reference evidence="3 4" key="1">
    <citation type="journal article" date="2019" name="Int. J. Syst. Evol. Microbiol.">
        <title>The Global Catalogue of Microorganisms (GCM) 10K type strain sequencing project: providing services to taxonomists for standard genome sequencing and annotation.</title>
        <authorList>
            <consortium name="The Broad Institute Genomics Platform"/>
            <consortium name="The Broad Institute Genome Sequencing Center for Infectious Disease"/>
            <person name="Wu L."/>
            <person name="Ma J."/>
        </authorList>
    </citation>
    <scope>NUCLEOTIDE SEQUENCE [LARGE SCALE GENOMIC DNA]</scope>
    <source>
        <strain evidence="3 4">JCM 16014</strain>
    </source>
</reference>
<evidence type="ECO:0000256" key="1">
    <source>
        <dbReference type="SAM" id="MobiDB-lite"/>
    </source>
</evidence>
<dbReference type="Proteomes" id="UP001500751">
    <property type="component" value="Unassembled WGS sequence"/>
</dbReference>
<proteinExistence type="predicted"/>
<keyword evidence="2" id="KW-0472">Membrane</keyword>
<feature type="transmembrane region" description="Helical" evidence="2">
    <location>
        <begin position="41"/>
        <end position="62"/>
    </location>
</feature>
<feature type="compositionally biased region" description="Pro residues" evidence="1">
    <location>
        <begin position="134"/>
        <end position="150"/>
    </location>
</feature>
<dbReference type="EMBL" id="BAAAQN010000077">
    <property type="protein sequence ID" value="GAA2060099.1"/>
    <property type="molecule type" value="Genomic_DNA"/>
</dbReference>